<sequence length="253" mass="27879">MPPPPLPCPARVVVLAGGRGTRLRPYTAVLPKPLMPVGDRPILDIILRQLHRHGFRDVTIATGHLAQLVETFFGDGSEVGLRLGYHRETEPLGTVGALATVPGLGDGPFLVMNGDVLTDLDYAELLTEHVRSGAAATIAVARRTVQISLGVMHFDDHADDSRVTDYVEKPTLEYEASMGVYCFSPQVLSHLSPGAYLDFPDLVLRLIKSGETVRAWRPGAYWLDIGRHDDYEQAHAEFEQMRHRLLPDDLVVS</sequence>
<keyword evidence="3" id="KW-1185">Reference proteome</keyword>
<reference evidence="2 3" key="1">
    <citation type="submission" date="2024-03" db="EMBL/GenBank/DDBJ databases">
        <title>Actinomycetospora sp. OC33-EN08, a novel actinomycete isolated from wild orchid (Aerides multiflora).</title>
        <authorList>
            <person name="Suriyachadkun C."/>
        </authorList>
    </citation>
    <scope>NUCLEOTIDE SEQUENCE [LARGE SCALE GENOMIC DNA]</scope>
    <source>
        <strain evidence="2 3">OC33-EN08</strain>
    </source>
</reference>
<evidence type="ECO:0000313" key="2">
    <source>
        <dbReference type="EMBL" id="MEJ2866416.1"/>
    </source>
</evidence>
<dbReference type="InterPro" id="IPR005835">
    <property type="entry name" value="NTP_transferase_dom"/>
</dbReference>
<comment type="caution">
    <text evidence="2">The sequence shown here is derived from an EMBL/GenBank/DDBJ whole genome shotgun (WGS) entry which is preliminary data.</text>
</comment>
<name>A0ABU8MGH1_9PSEU</name>
<dbReference type="RefSeq" id="WP_337693040.1">
    <property type="nucleotide sequence ID" value="NZ_JBBEGN010000001.1"/>
</dbReference>
<dbReference type="InterPro" id="IPR029044">
    <property type="entry name" value="Nucleotide-diphossugar_trans"/>
</dbReference>
<evidence type="ECO:0000259" key="1">
    <source>
        <dbReference type="Pfam" id="PF00483"/>
    </source>
</evidence>
<accession>A0ABU8MGH1</accession>
<feature type="domain" description="Nucleotidyl transferase" evidence="1">
    <location>
        <begin position="12"/>
        <end position="239"/>
    </location>
</feature>
<dbReference type="Pfam" id="PF00483">
    <property type="entry name" value="NTP_transferase"/>
    <property type="match status" value="1"/>
</dbReference>
<gene>
    <name evidence="2" type="ORF">WCD74_01480</name>
</gene>
<dbReference type="EMBL" id="JBBEGN010000001">
    <property type="protein sequence ID" value="MEJ2866416.1"/>
    <property type="molecule type" value="Genomic_DNA"/>
</dbReference>
<dbReference type="PANTHER" id="PTHR22572">
    <property type="entry name" value="SUGAR-1-PHOSPHATE GUANYL TRANSFERASE"/>
    <property type="match status" value="1"/>
</dbReference>
<proteinExistence type="predicted"/>
<organism evidence="2 3">
    <name type="scientific">Actinomycetospora aurantiaca</name>
    <dbReference type="NCBI Taxonomy" id="3129233"/>
    <lineage>
        <taxon>Bacteria</taxon>
        <taxon>Bacillati</taxon>
        <taxon>Actinomycetota</taxon>
        <taxon>Actinomycetes</taxon>
        <taxon>Pseudonocardiales</taxon>
        <taxon>Pseudonocardiaceae</taxon>
        <taxon>Actinomycetospora</taxon>
    </lineage>
</organism>
<protein>
    <submittedName>
        <fullName evidence="2">Sugar phosphate nucleotidyltransferase</fullName>
    </submittedName>
</protein>
<evidence type="ECO:0000313" key="3">
    <source>
        <dbReference type="Proteomes" id="UP001385809"/>
    </source>
</evidence>
<dbReference type="SUPFAM" id="SSF53448">
    <property type="entry name" value="Nucleotide-diphospho-sugar transferases"/>
    <property type="match status" value="1"/>
</dbReference>
<dbReference type="Gene3D" id="3.90.550.10">
    <property type="entry name" value="Spore Coat Polysaccharide Biosynthesis Protein SpsA, Chain A"/>
    <property type="match status" value="1"/>
</dbReference>
<dbReference type="InterPro" id="IPR050486">
    <property type="entry name" value="Mannose-1P_guanyltransferase"/>
</dbReference>
<dbReference type="Proteomes" id="UP001385809">
    <property type="component" value="Unassembled WGS sequence"/>
</dbReference>